<organism evidence="2 3">
    <name type="scientific">Anaerospora hongkongensis</name>
    <dbReference type="NCBI Taxonomy" id="244830"/>
    <lineage>
        <taxon>Bacteria</taxon>
        <taxon>Bacillati</taxon>
        <taxon>Bacillota</taxon>
        <taxon>Negativicutes</taxon>
        <taxon>Selenomonadales</taxon>
        <taxon>Sporomusaceae</taxon>
        <taxon>Anaerospora</taxon>
    </lineage>
</organism>
<evidence type="ECO:0000256" key="1">
    <source>
        <dbReference type="SAM" id="Phobius"/>
    </source>
</evidence>
<evidence type="ECO:0000313" key="3">
    <source>
        <dbReference type="Proteomes" id="UP000295063"/>
    </source>
</evidence>
<keyword evidence="1" id="KW-0472">Membrane</keyword>
<keyword evidence="1" id="KW-0812">Transmembrane</keyword>
<dbReference type="AlphaFoldDB" id="A0A4R1Q3F2"/>
<proteinExistence type="predicted"/>
<name>A0A4R1Q3F2_9FIRM</name>
<dbReference type="Proteomes" id="UP000295063">
    <property type="component" value="Unassembled WGS sequence"/>
</dbReference>
<feature type="transmembrane region" description="Helical" evidence="1">
    <location>
        <begin position="37"/>
        <end position="57"/>
    </location>
</feature>
<comment type="caution">
    <text evidence="2">The sequence shown here is derived from an EMBL/GenBank/DDBJ whole genome shotgun (WGS) entry which is preliminary data.</text>
</comment>
<keyword evidence="1" id="KW-1133">Transmembrane helix</keyword>
<reference evidence="2 3" key="1">
    <citation type="submission" date="2019-03" db="EMBL/GenBank/DDBJ databases">
        <title>Genomic Encyclopedia of Type Strains, Phase IV (KMG-IV): sequencing the most valuable type-strain genomes for metagenomic binning, comparative biology and taxonomic classification.</title>
        <authorList>
            <person name="Goeker M."/>
        </authorList>
    </citation>
    <scope>NUCLEOTIDE SEQUENCE [LARGE SCALE GENOMIC DNA]</scope>
    <source>
        <strain evidence="2 3">DSM 15969</strain>
    </source>
</reference>
<feature type="transmembrane region" description="Helical" evidence="1">
    <location>
        <begin position="6"/>
        <end position="25"/>
    </location>
</feature>
<accession>A0A4R1Q3F2</accession>
<keyword evidence="3" id="KW-1185">Reference proteome</keyword>
<dbReference type="RefSeq" id="WP_132082080.1">
    <property type="nucleotide sequence ID" value="NZ_DAMAKO010000010.1"/>
</dbReference>
<protein>
    <submittedName>
        <fullName evidence="2">Uncharacterized protein</fullName>
    </submittedName>
</protein>
<dbReference type="EMBL" id="SLUI01000010">
    <property type="protein sequence ID" value="TCL35772.1"/>
    <property type="molecule type" value="Genomic_DNA"/>
</dbReference>
<sequence>MLLTLRATLHIIGAFALYYLAILPGRAALRCLATGNILWIIAGMLWLSIPVAVFIWLPVSAFLNNDYELLLIEFLWLGNYLLTQLNKQSV</sequence>
<evidence type="ECO:0000313" key="2">
    <source>
        <dbReference type="EMBL" id="TCL35772.1"/>
    </source>
</evidence>
<gene>
    <name evidence="2" type="ORF">EV210_11012</name>
</gene>